<dbReference type="RefSeq" id="WP_036061788.1">
    <property type="nucleotide sequence ID" value="NZ_AODM01000005.1"/>
</dbReference>
<organism evidence="2 3">
    <name type="scientific">Listeria fleischmannii FSL S10-1203</name>
    <dbReference type="NCBI Taxonomy" id="1265822"/>
    <lineage>
        <taxon>Bacteria</taxon>
        <taxon>Bacillati</taxon>
        <taxon>Bacillota</taxon>
        <taxon>Bacilli</taxon>
        <taxon>Bacillales</taxon>
        <taxon>Listeriaceae</taxon>
        <taxon>Listeria</taxon>
    </lineage>
</organism>
<evidence type="ECO:0000259" key="1">
    <source>
        <dbReference type="Pfam" id="PF04233"/>
    </source>
</evidence>
<dbReference type="Pfam" id="PF04233">
    <property type="entry name" value="Phage_Mu_F"/>
    <property type="match status" value="1"/>
</dbReference>
<reference evidence="2 3" key="1">
    <citation type="submission" date="2012-12" db="EMBL/GenBank/DDBJ databases">
        <title>Novel taxa of Listeriaceae from agricultural environments in the United States.</title>
        <authorList>
            <person name="den Bakker H.C."/>
            <person name="Allred A."/>
            <person name="Warchocki S."/>
            <person name="Wright E.M."/>
            <person name="Burrell A."/>
            <person name="Nightingale K.K."/>
            <person name="Kephart D."/>
            <person name="Wiedmann M."/>
        </authorList>
    </citation>
    <scope>NUCLEOTIDE SEQUENCE [LARGE SCALE GENOMIC DNA]</scope>
    <source>
        <strain evidence="2 3">FSL S10-1203</strain>
    </source>
</reference>
<dbReference type="Proteomes" id="UP000019241">
    <property type="component" value="Unassembled WGS sequence"/>
</dbReference>
<accession>W7DQG0</accession>
<dbReference type="NCBIfam" id="TIGR01641">
    <property type="entry name" value="phageSPP1_gp7"/>
    <property type="match status" value="1"/>
</dbReference>
<protein>
    <recommendedName>
        <fullName evidence="1">Phage head morphogenesis domain-containing protein</fullName>
    </recommendedName>
</protein>
<dbReference type="PATRIC" id="fig|1265822.4.peg.189"/>
<dbReference type="AlphaFoldDB" id="W7DQG0"/>
<dbReference type="EMBL" id="AODM01000005">
    <property type="protein sequence ID" value="EUJ64732.1"/>
    <property type="molecule type" value="Genomic_DNA"/>
</dbReference>
<feature type="domain" description="Phage head morphogenesis" evidence="1">
    <location>
        <begin position="187"/>
        <end position="287"/>
    </location>
</feature>
<name>W7DQG0_9LIST</name>
<gene>
    <name evidence="2" type="ORF">MCOL2_00920</name>
</gene>
<sequence>MTIDYWVQREHNHTERLKYQSLNDAKAFRLFSENAMREIEKLINDLLLRYANKESIAMADAQERTAKFDVEAFRDKAKKYVQTRNFSDKANRELRLYNMKMRLSRLQLLKNEIAIELSKYSDLSEQYMRQRLTEFARTEIERQSGILAGTVRFSKDATTKIINGSFKNVSFSMIWGKDMAQIQALLEKTLDNAITRGENPKKMISEVREKFVNVSHKQASRLLITETAHVQTQIQLHAFKQAGYTKVRFIAEPGACSTCSQYADQVFLIEELLAKPPLHPYCRCSLIPEP</sequence>
<dbReference type="InterPro" id="IPR006528">
    <property type="entry name" value="Phage_head_morphogenesis_dom"/>
</dbReference>
<evidence type="ECO:0000313" key="3">
    <source>
        <dbReference type="Proteomes" id="UP000019241"/>
    </source>
</evidence>
<evidence type="ECO:0000313" key="2">
    <source>
        <dbReference type="EMBL" id="EUJ64732.1"/>
    </source>
</evidence>
<proteinExistence type="predicted"/>
<comment type="caution">
    <text evidence="2">The sequence shown here is derived from an EMBL/GenBank/DDBJ whole genome shotgun (WGS) entry which is preliminary data.</text>
</comment>